<dbReference type="Proteomes" id="UP001187682">
    <property type="component" value="Unassembled WGS sequence"/>
</dbReference>
<comment type="caution">
    <text evidence="2">The sequence shown here is derived from an EMBL/GenBank/DDBJ whole genome shotgun (WGS) entry which is preliminary data.</text>
</comment>
<dbReference type="InterPro" id="IPR028217">
    <property type="entry name" value="Rsa3_C"/>
</dbReference>
<feature type="domain" description="Ribosome-assembly protein 3 C-terminal" evidence="1">
    <location>
        <begin position="7"/>
        <end position="51"/>
    </location>
</feature>
<keyword evidence="3" id="KW-1185">Reference proteome</keyword>
<protein>
    <recommendedName>
        <fullName evidence="1">Ribosome-assembly protein 3 C-terminal domain-containing protein</fullName>
    </recommendedName>
</protein>
<organism evidence="2 3">
    <name type="scientific">Cephalotrichum gorgonifer</name>
    <dbReference type="NCBI Taxonomy" id="2041049"/>
    <lineage>
        <taxon>Eukaryota</taxon>
        <taxon>Fungi</taxon>
        <taxon>Dikarya</taxon>
        <taxon>Ascomycota</taxon>
        <taxon>Pezizomycotina</taxon>
        <taxon>Sordariomycetes</taxon>
        <taxon>Hypocreomycetidae</taxon>
        <taxon>Microascales</taxon>
        <taxon>Microascaceae</taxon>
        <taxon>Cephalotrichum</taxon>
    </lineage>
</organism>
<dbReference type="Pfam" id="PF14615">
    <property type="entry name" value="Rsa3"/>
    <property type="match status" value="1"/>
</dbReference>
<evidence type="ECO:0000313" key="2">
    <source>
        <dbReference type="EMBL" id="SPO05089.1"/>
    </source>
</evidence>
<dbReference type="EMBL" id="ONZQ02000012">
    <property type="protein sequence ID" value="SPO05089.1"/>
    <property type="molecule type" value="Genomic_DNA"/>
</dbReference>
<accession>A0AAE8N3Y0</accession>
<sequence>MASTDDFSSYYLQRATKELAKDLEEVREARDFKLESIRVLVHAIQQGSSSFPADQRAMVTAATAQPTGDKPATTSREIVAKNDAIVDQCHIGLVPTIKHLSLWNPRQSLPRSLLGLYLLRIEPVKKRAIRGVDMGRQTSPNSKIVC</sequence>
<evidence type="ECO:0000313" key="3">
    <source>
        <dbReference type="Proteomes" id="UP001187682"/>
    </source>
</evidence>
<proteinExistence type="predicted"/>
<reference evidence="2" key="1">
    <citation type="submission" date="2018-03" db="EMBL/GenBank/DDBJ databases">
        <authorList>
            <person name="Guldener U."/>
        </authorList>
    </citation>
    <scope>NUCLEOTIDE SEQUENCE</scope>
</reference>
<name>A0AAE8N3Y0_9PEZI</name>
<gene>
    <name evidence="2" type="ORF">DNG_07774</name>
</gene>
<dbReference type="AlphaFoldDB" id="A0AAE8N3Y0"/>
<evidence type="ECO:0000259" key="1">
    <source>
        <dbReference type="Pfam" id="PF14615"/>
    </source>
</evidence>